<dbReference type="OrthoDB" id="1492980at2"/>
<accession>A0A1I0BJ44</accession>
<proteinExistence type="predicted"/>
<evidence type="ECO:0000313" key="3">
    <source>
        <dbReference type="Proteomes" id="UP000198697"/>
    </source>
</evidence>
<keyword evidence="1" id="KW-0732">Signal</keyword>
<feature type="chain" id="PRO_5011526050" evidence="1">
    <location>
        <begin position="23"/>
        <end position="318"/>
    </location>
</feature>
<feature type="signal peptide" evidence="1">
    <location>
        <begin position="1"/>
        <end position="22"/>
    </location>
</feature>
<organism evidence="2 3">
    <name type="scientific">Hymenobacter actinosclerus</name>
    <dbReference type="NCBI Taxonomy" id="82805"/>
    <lineage>
        <taxon>Bacteria</taxon>
        <taxon>Pseudomonadati</taxon>
        <taxon>Bacteroidota</taxon>
        <taxon>Cytophagia</taxon>
        <taxon>Cytophagales</taxon>
        <taxon>Hymenobacteraceae</taxon>
        <taxon>Hymenobacter</taxon>
    </lineage>
</organism>
<dbReference type="EMBL" id="FOHS01000001">
    <property type="protein sequence ID" value="SET06655.1"/>
    <property type="molecule type" value="Genomic_DNA"/>
</dbReference>
<dbReference type="Proteomes" id="UP000198697">
    <property type="component" value="Unassembled WGS sequence"/>
</dbReference>
<evidence type="ECO:0000256" key="1">
    <source>
        <dbReference type="SAM" id="SignalP"/>
    </source>
</evidence>
<sequence length="318" mass="33948">MTKFFLVSLGLLLGGWPQVAAAQILTPASALVSASEPAARQAVAGTRVWLVPPPGFGPAAGLTGLRRGPAALQVIEMPGSNYFRQAAGFSPARFTARGGTVVSFSTLLVDGYPAQLARVQLSPTQETSQLLFGDSTFVVLLDARYPVADTAAGGALRRSLRSASYRPIGADAPVTLGNTVFVLDERKSPFALALARQGTYTYTLGGQRKPDYGPEPQLTVSTYPYNPSITAADISAQVLTRPEGPRAYKPRKMTSGKINDLVTYETEGFAQLQGQRVLVYQQVTVIGNTAVALQGIARQDFEQALEQFKSLTHTIKAR</sequence>
<evidence type="ECO:0000313" key="2">
    <source>
        <dbReference type="EMBL" id="SET06655.1"/>
    </source>
</evidence>
<name>A0A1I0BJ44_9BACT</name>
<reference evidence="3" key="1">
    <citation type="submission" date="2016-10" db="EMBL/GenBank/DDBJ databases">
        <authorList>
            <person name="Varghese N."/>
            <person name="Submissions S."/>
        </authorList>
    </citation>
    <scope>NUCLEOTIDE SEQUENCE [LARGE SCALE GENOMIC DNA]</scope>
    <source>
        <strain evidence="3">DSM 15310</strain>
    </source>
</reference>
<dbReference type="RefSeq" id="WP_092769094.1">
    <property type="nucleotide sequence ID" value="NZ_FOHS01000001.1"/>
</dbReference>
<dbReference type="AlphaFoldDB" id="A0A1I0BJ44"/>
<gene>
    <name evidence="2" type="ORF">SAMN04487998_1084</name>
</gene>
<keyword evidence="3" id="KW-1185">Reference proteome</keyword>
<protein>
    <submittedName>
        <fullName evidence="2">Uncharacterized protein</fullName>
    </submittedName>
</protein>